<proteinExistence type="predicted"/>
<protein>
    <submittedName>
        <fullName evidence="1">8-amino-7-oxononanoate synthase</fullName>
    </submittedName>
</protein>
<dbReference type="InterPro" id="IPR015422">
    <property type="entry name" value="PyrdxlP-dep_Trfase_small"/>
</dbReference>
<comment type="caution">
    <text evidence="1">The sequence shown here is derived from an EMBL/GenBank/DDBJ whole genome shotgun (WGS) entry which is preliminary data.</text>
</comment>
<reference evidence="1" key="1">
    <citation type="journal article" date="2013" name="Environ. Microbiol.">
        <title>Microbiota from the distal guts of lean and obese adolescents exhibit partial functional redundancy besides clear differences in community structure.</title>
        <authorList>
            <person name="Ferrer M."/>
            <person name="Ruiz A."/>
            <person name="Lanza F."/>
            <person name="Haange S.B."/>
            <person name="Oberbach A."/>
            <person name="Till H."/>
            <person name="Bargiela R."/>
            <person name="Campoy C."/>
            <person name="Segura M.T."/>
            <person name="Richter M."/>
            <person name="von Bergen M."/>
            <person name="Seifert J."/>
            <person name="Suarez A."/>
        </authorList>
    </citation>
    <scope>NUCLEOTIDE SEQUENCE</scope>
</reference>
<dbReference type="AlphaFoldDB" id="K1UBB3"/>
<dbReference type="Gene3D" id="3.40.640.10">
    <property type="entry name" value="Type I PLP-dependent aspartate aminotransferase-like (Major domain)"/>
    <property type="match status" value="1"/>
</dbReference>
<accession>K1UBB3</accession>
<dbReference type="InterPro" id="IPR015421">
    <property type="entry name" value="PyrdxlP-dep_Trfase_major"/>
</dbReference>
<dbReference type="InterPro" id="IPR015424">
    <property type="entry name" value="PyrdxlP-dep_Trfase"/>
</dbReference>
<name>K1UBB3_9ZZZZ</name>
<evidence type="ECO:0000313" key="1">
    <source>
        <dbReference type="EMBL" id="EKC77334.1"/>
    </source>
</evidence>
<dbReference type="SUPFAM" id="SSF53383">
    <property type="entry name" value="PLP-dependent transferases"/>
    <property type="match status" value="1"/>
</dbReference>
<dbReference type="Gene3D" id="3.90.1150.10">
    <property type="entry name" value="Aspartate Aminotransferase, domain 1"/>
    <property type="match status" value="1"/>
</dbReference>
<sequence>MNVTNYMQQELQTLKEHSNLRRLPQLTHEGRTVIADGRHMLNLSSNDYLGLAADRQLREEFLQTLTPDTFLPTSSSSRLLTGNFEIYEEAGDGTRHTFRHRDSTGAQ</sequence>
<gene>
    <name evidence="1" type="ORF">OBE_00411</name>
</gene>
<dbReference type="EMBL" id="AJWZ01000279">
    <property type="protein sequence ID" value="EKC77334.1"/>
    <property type="molecule type" value="Genomic_DNA"/>
</dbReference>
<organism evidence="1">
    <name type="scientific">human gut metagenome</name>
    <dbReference type="NCBI Taxonomy" id="408170"/>
    <lineage>
        <taxon>unclassified sequences</taxon>
        <taxon>metagenomes</taxon>
        <taxon>organismal metagenomes</taxon>
    </lineage>
</organism>